<feature type="transmembrane region" description="Helical" evidence="1">
    <location>
        <begin position="50"/>
        <end position="66"/>
    </location>
</feature>
<evidence type="ECO:0000256" key="1">
    <source>
        <dbReference type="SAM" id="Phobius"/>
    </source>
</evidence>
<protein>
    <submittedName>
        <fullName evidence="2">Uncharacterized membrane protein YsdA, DUF1294 family</fullName>
    </submittedName>
</protein>
<dbReference type="InterPro" id="IPR010718">
    <property type="entry name" value="DUF1294"/>
</dbReference>
<feature type="transmembrane region" description="Helical" evidence="1">
    <location>
        <begin position="6"/>
        <end position="30"/>
    </location>
</feature>
<organism evidence="2 3">
    <name type="scientific">Kroppenstedtia eburnea</name>
    <dbReference type="NCBI Taxonomy" id="714067"/>
    <lineage>
        <taxon>Bacteria</taxon>
        <taxon>Bacillati</taxon>
        <taxon>Bacillota</taxon>
        <taxon>Bacilli</taxon>
        <taxon>Bacillales</taxon>
        <taxon>Thermoactinomycetaceae</taxon>
        <taxon>Kroppenstedtia</taxon>
    </lineage>
</organism>
<evidence type="ECO:0000313" key="3">
    <source>
        <dbReference type="Proteomes" id="UP000186795"/>
    </source>
</evidence>
<sequence length="101" mass="11419">MEIFQWIGYAVSMIWILIYLLLTNGVAFALMGSDKARARKGRWRIPERHLFMSGFLGGGPGLWLGMKTFRHKTMHPSFRYGAPLITLLNVAALVALIHLFG</sequence>
<name>A0A1N7J7B8_9BACL</name>
<keyword evidence="1" id="KW-0472">Membrane</keyword>
<keyword evidence="1" id="KW-1133">Transmembrane helix</keyword>
<dbReference type="Pfam" id="PF06961">
    <property type="entry name" value="DUF1294"/>
    <property type="match status" value="1"/>
</dbReference>
<keyword evidence="1" id="KW-0812">Transmembrane</keyword>
<keyword evidence="3" id="KW-1185">Reference proteome</keyword>
<dbReference type="Proteomes" id="UP000186795">
    <property type="component" value="Unassembled WGS sequence"/>
</dbReference>
<proteinExistence type="predicted"/>
<evidence type="ECO:0000313" key="2">
    <source>
        <dbReference type="EMBL" id="SIS45141.1"/>
    </source>
</evidence>
<dbReference type="OrthoDB" id="1698854at2"/>
<feature type="transmembrane region" description="Helical" evidence="1">
    <location>
        <begin position="78"/>
        <end position="100"/>
    </location>
</feature>
<dbReference type="AlphaFoldDB" id="A0A1N7J7B8"/>
<dbReference type="EMBL" id="FTOD01000001">
    <property type="protein sequence ID" value="SIS45141.1"/>
    <property type="molecule type" value="Genomic_DNA"/>
</dbReference>
<dbReference type="GO" id="GO:0003676">
    <property type="term" value="F:nucleic acid binding"/>
    <property type="evidence" value="ECO:0007669"/>
    <property type="project" value="InterPro"/>
</dbReference>
<accession>A0A1N7J7B8</accession>
<reference evidence="3" key="1">
    <citation type="submission" date="2017-01" db="EMBL/GenBank/DDBJ databases">
        <authorList>
            <person name="Varghese N."/>
            <person name="Submissions S."/>
        </authorList>
    </citation>
    <scope>NUCLEOTIDE SEQUENCE [LARGE SCALE GENOMIC DNA]</scope>
    <source>
        <strain evidence="3">DSM 45196</strain>
    </source>
</reference>
<dbReference type="InterPro" id="IPR012156">
    <property type="entry name" value="Cold_shock_CspA"/>
</dbReference>
<dbReference type="PIRSF" id="PIRSF002599">
    <property type="entry name" value="Cold_shock_A"/>
    <property type="match status" value="1"/>
</dbReference>
<gene>
    <name evidence="2" type="ORF">SAMN05421790_101799</name>
</gene>